<dbReference type="PROSITE" id="PS50043">
    <property type="entry name" value="HTH_LUXR_2"/>
    <property type="match status" value="1"/>
</dbReference>
<dbReference type="InterPro" id="IPR036693">
    <property type="entry name" value="TF_LuxR_autoind-bd_dom_sf"/>
</dbReference>
<dbReference type="PRINTS" id="PR00038">
    <property type="entry name" value="HTHLUXR"/>
</dbReference>
<proteinExistence type="predicted"/>
<dbReference type="InterPro" id="IPR000792">
    <property type="entry name" value="Tscrpt_reg_LuxR_C"/>
</dbReference>
<reference evidence="5" key="1">
    <citation type="submission" date="2018-06" db="EMBL/GenBank/DDBJ databases">
        <authorList>
            <person name="Zhirakovskaya E."/>
        </authorList>
    </citation>
    <scope>NUCLEOTIDE SEQUENCE</scope>
</reference>
<evidence type="ECO:0000256" key="1">
    <source>
        <dbReference type="ARBA" id="ARBA00023015"/>
    </source>
</evidence>
<dbReference type="EMBL" id="UOEM01000028">
    <property type="protein sequence ID" value="VAW11106.1"/>
    <property type="molecule type" value="Genomic_DNA"/>
</dbReference>
<evidence type="ECO:0000313" key="5">
    <source>
        <dbReference type="EMBL" id="VAW11106.1"/>
    </source>
</evidence>
<dbReference type="GO" id="GO:0003677">
    <property type="term" value="F:DNA binding"/>
    <property type="evidence" value="ECO:0007669"/>
    <property type="project" value="UniProtKB-KW"/>
</dbReference>
<dbReference type="SUPFAM" id="SSF75516">
    <property type="entry name" value="Pheromone-binding domain of LuxR-like quorum-sensing transcription factors"/>
    <property type="match status" value="1"/>
</dbReference>
<keyword evidence="1" id="KW-0805">Transcription regulation</keyword>
<dbReference type="GO" id="GO:0006355">
    <property type="term" value="P:regulation of DNA-templated transcription"/>
    <property type="evidence" value="ECO:0007669"/>
    <property type="project" value="InterPro"/>
</dbReference>
<dbReference type="AlphaFoldDB" id="A0A3B0TVJ2"/>
<dbReference type="CDD" id="cd06170">
    <property type="entry name" value="LuxR_C_like"/>
    <property type="match status" value="1"/>
</dbReference>
<evidence type="ECO:0000259" key="4">
    <source>
        <dbReference type="PROSITE" id="PS50043"/>
    </source>
</evidence>
<dbReference type="PANTHER" id="PTHR44688:SF16">
    <property type="entry name" value="DNA-BINDING TRANSCRIPTIONAL ACTIVATOR DEVR_DOSR"/>
    <property type="match status" value="1"/>
</dbReference>
<sequence length="226" mass="25554">MDEAWKAFIHALNRYGVGHALYGFMATPPRKAVSTEVLTWSSYQEQFTEAYMAGGHPDCDWSVNWSMTSTRPQRWNTREVLERLTPQEVRTEELARDFGLYEGIVIPIRGRTPLSWGGIGLAAPNLGAAEWGSVLKSHQAELEVLSQAFHECVLSQGYFDHFHLSGRENEVLKWIVCGFSKHEIADKLNISSRTAEVHIYRIRRKLGCMNDAQVTAKALVFNLISA</sequence>
<dbReference type="InterPro" id="IPR036388">
    <property type="entry name" value="WH-like_DNA-bd_sf"/>
</dbReference>
<dbReference type="Pfam" id="PF03472">
    <property type="entry name" value="Autoind_bind"/>
    <property type="match status" value="1"/>
</dbReference>
<protein>
    <recommendedName>
        <fullName evidence="4">HTH luxR-type domain-containing protein</fullName>
    </recommendedName>
</protein>
<dbReference type="Pfam" id="PF00196">
    <property type="entry name" value="GerE"/>
    <property type="match status" value="1"/>
</dbReference>
<dbReference type="Gene3D" id="1.10.10.10">
    <property type="entry name" value="Winged helix-like DNA-binding domain superfamily/Winged helix DNA-binding domain"/>
    <property type="match status" value="1"/>
</dbReference>
<keyword evidence="2" id="KW-0238">DNA-binding</keyword>
<gene>
    <name evidence="5" type="ORF">MNBD_ALPHA09-1001</name>
</gene>
<dbReference type="InterPro" id="IPR016032">
    <property type="entry name" value="Sig_transdc_resp-reg_C-effctor"/>
</dbReference>
<name>A0A3B0TVJ2_9ZZZZ</name>
<dbReference type="Gene3D" id="3.30.450.80">
    <property type="entry name" value="Transcription factor LuxR-like, autoinducer-binding domain"/>
    <property type="match status" value="1"/>
</dbReference>
<feature type="domain" description="HTH luxR-type" evidence="4">
    <location>
        <begin position="157"/>
        <end position="222"/>
    </location>
</feature>
<evidence type="ECO:0000256" key="3">
    <source>
        <dbReference type="ARBA" id="ARBA00023163"/>
    </source>
</evidence>
<accession>A0A3B0TVJ2</accession>
<organism evidence="5">
    <name type="scientific">hydrothermal vent metagenome</name>
    <dbReference type="NCBI Taxonomy" id="652676"/>
    <lineage>
        <taxon>unclassified sequences</taxon>
        <taxon>metagenomes</taxon>
        <taxon>ecological metagenomes</taxon>
    </lineage>
</organism>
<keyword evidence="3" id="KW-0804">Transcription</keyword>
<dbReference type="PANTHER" id="PTHR44688">
    <property type="entry name" value="DNA-BINDING TRANSCRIPTIONAL ACTIVATOR DEVR_DOSR"/>
    <property type="match status" value="1"/>
</dbReference>
<dbReference type="SUPFAM" id="SSF46894">
    <property type="entry name" value="C-terminal effector domain of the bipartite response regulators"/>
    <property type="match status" value="1"/>
</dbReference>
<evidence type="ECO:0000256" key="2">
    <source>
        <dbReference type="ARBA" id="ARBA00023125"/>
    </source>
</evidence>
<dbReference type="InterPro" id="IPR005143">
    <property type="entry name" value="TF_LuxR_autoind-bd_dom"/>
</dbReference>
<dbReference type="SMART" id="SM00421">
    <property type="entry name" value="HTH_LUXR"/>
    <property type="match status" value="1"/>
</dbReference>